<evidence type="ECO:0000313" key="2">
    <source>
        <dbReference type="EMBL" id="VAX24079.1"/>
    </source>
</evidence>
<feature type="domain" description="Ribbon-helix-helix protein CopG" evidence="1">
    <location>
        <begin position="54"/>
        <end position="89"/>
    </location>
</feature>
<dbReference type="CDD" id="cd22233">
    <property type="entry name" value="RHH_CopAso-like"/>
    <property type="match status" value="1"/>
</dbReference>
<reference evidence="2" key="1">
    <citation type="submission" date="2018-06" db="EMBL/GenBank/DDBJ databases">
        <authorList>
            <person name="Zhirakovskaya E."/>
        </authorList>
    </citation>
    <scope>NUCLEOTIDE SEQUENCE</scope>
</reference>
<sequence length="122" mass="13984">MARIPGFIRVIVTPGSIRGLLTERPFFTIDFCYGSSYDTCIAIMKMEVYKVVPISIRLAPGIEKKLDKLAKKTGRTKSWYIRNAIDDYLQEWEDYYIALSRLENETGEVDISEVRKRLGLAG</sequence>
<dbReference type="InterPro" id="IPR010985">
    <property type="entry name" value="Ribbon_hlx_hlx"/>
</dbReference>
<name>A0A3B1C1K4_9ZZZZ</name>
<dbReference type="InterPro" id="IPR002145">
    <property type="entry name" value="CopG"/>
</dbReference>
<dbReference type="Pfam" id="PF01402">
    <property type="entry name" value="RHH_1"/>
    <property type="match status" value="1"/>
</dbReference>
<accession>A0A3B1C1K4</accession>
<dbReference type="EMBL" id="UOGB01000286">
    <property type="protein sequence ID" value="VAX24079.1"/>
    <property type="molecule type" value="Genomic_DNA"/>
</dbReference>
<dbReference type="InterPro" id="IPR013321">
    <property type="entry name" value="Arc_rbn_hlx_hlx"/>
</dbReference>
<dbReference type="GO" id="GO:0006355">
    <property type="term" value="P:regulation of DNA-templated transcription"/>
    <property type="evidence" value="ECO:0007669"/>
    <property type="project" value="InterPro"/>
</dbReference>
<gene>
    <name evidence="2" type="ORF">MNBD_NITROSPINAE03-75</name>
</gene>
<proteinExistence type="predicted"/>
<dbReference type="AlphaFoldDB" id="A0A3B1C1K4"/>
<dbReference type="SUPFAM" id="SSF47598">
    <property type="entry name" value="Ribbon-helix-helix"/>
    <property type="match status" value="1"/>
</dbReference>
<organism evidence="2">
    <name type="scientific">hydrothermal vent metagenome</name>
    <dbReference type="NCBI Taxonomy" id="652676"/>
    <lineage>
        <taxon>unclassified sequences</taxon>
        <taxon>metagenomes</taxon>
        <taxon>ecological metagenomes</taxon>
    </lineage>
</organism>
<evidence type="ECO:0000259" key="1">
    <source>
        <dbReference type="Pfam" id="PF01402"/>
    </source>
</evidence>
<dbReference type="Gene3D" id="1.10.1220.10">
    <property type="entry name" value="Met repressor-like"/>
    <property type="match status" value="1"/>
</dbReference>
<protein>
    <recommendedName>
        <fullName evidence="1">Ribbon-helix-helix protein CopG domain-containing protein</fullName>
    </recommendedName>
</protein>